<dbReference type="EMBL" id="VTPC01001450">
    <property type="protein sequence ID" value="KAF2901923.1"/>
    <property type="molecule type" value="Genomic_DNA"/>
</dbReference>
<protein>
    <submittedName>
        <fullName evidence="1">Uncharacterized protein</fullName>
    </submittedName>
</protein>
<organism evidence="1 2">
    <name type="scientific">Ignelater luminosus</name>
    <name type="common">Cucubano</name>
    <name type="synonym">Pyrophorus luminosus</name>
    <dbReference type="NCBI Taxonomy" id="2038154"/>
    <lineage>
        <taxon>Eukaryota</taxon>
        <taxon>Metazoa</taxon>
        <taxon>Ecdysozoa</taxon>
        <taxon>Arthropoda</taxon>
        <taxon>Hexapoda</taxon>
        <taxon>Insecta</taxon>
        <taxon>Pterygota</taxon>
        <taxon>Neoptera</taxon>
        <taxon>Endopterygota</taxon>
        <taxon>Coleoptera</taxon>
        <taxon>Polyphaga</taxon>
        <taxon>Elateriformia</taxon>
        <taxon>Elateroidea</taxon>
        <taxon>Elateridae</taxon>
        <taxon>Agrypninae</taxon>
        <taxon>Pyrophorini</taxon>
        <taxon>Ignelater</taxon>
    </lineage>
</organism>
<evidence type="ECO:0000313" key="2">
    <source>
        <dbReference type="Proteomes" id="UP000801492"/>
    </source>
</evidence>
<keyword evidence="2" id="KW-1185">Reference proteome</keyword>
<comment type="caution">
    <text evidence="1">The sequence shown here is derived from an EMBL/GenBank/DDBJ whole genome shotgun (WGS) entry which is preliminary data.</text>
</comment>
<reference evidence="1" key="1">
    <citation type="submission" date="2019-08" db="EMBL/GenBank/DDBJ databases">
        <title>The genome of the North American firefly Photinus pyralis.</title>
        <authorList>
            <consortium name="Photinus pyralis genome working group"/>
            <person name="Fallon T.R."/>
            <person name="Sander Lower S.E."/>
            <person name="Weng J.-K."/>
        </authorList>
    </citation>
    <scope>NUCLEOTIDE SEQUENCE</scope>
    <source>
        <strain evidence="1">TRF0915ILg1</strain>
        <tissue evidence="1">Whole body</tissue>
    </source>
</reference>
<evidence type="ECO:0000313" key="1">
    <source>
        <dbReference type="EMBL" id="KAF2901923.1"/>
    </source>
</evidence>
<accession>A0A8K0DES8</accession>
<dbReference type="PANTHER" id="PTHR46409:SF1">
    <property type="entry name" value="HTH PSQ-TYPE DOMAIN-CONTAINING PROTEIN"/>
    <property type="match status" value="1"/>
</dbReference>
<dbReference type="PANTHER" id="PTHR46409">
    <property type="entry name" value="HTH PSQ-TYPE DOMAIN-CONTAINING PROTEIN"/>
    <property type="match status" value="1"/>
</dbReference>
<gene>
    <name evidence="1" type="ORF">ILUMI_04263</name>
</gene>
<proteinExistence type="predicted"/>
<dbReference type="InterPro" id="IPR036397">
    <property type="entry name" value="RNaseH_sf"/>
</dbReference>
<name>A0A8K0DES8_IGNLU</name>
<dbReference type="Proteomes" id="UP000801492">
    <property type="component" value="Unassembled WGS sequence"/>
</dbReference>
<dbReference type="AlphaFoldDB" id="A0A8K0DES8"/>
<dbReference type="GO" id="GO:0003676">
    <property type="term" value="F:nucleic acid binding"/>
    <property type="evidence" value="ECO:0007669"/>
    <property type="project" value="InterPro"/>
</dbReference>
<dbReference type="OrthoDB" id="6771835at2759"/>
<dbReference type="Gene3D" id="3.30.420.10">
    <property type="entry name" value="Ribonuclease H-like superfamily/Ribonuclease H"/>
    <property type="match status" value="1"/>
</dbReference>
<sequence>MPSTRLDVLCPVVGVPRTFENNVLPTYADVIKCFLFNRQELLKTIKREPSIGEVSLPLITDLKADDYIHLINWNSKDKSFIITELSLTTSISDDELRKMISDVPVEIEILKFPCHSQAVERCVKLVTEASAAVCDEKRFCNDGPDNEFSYVEEGGKGVWSHPKRQSKGGGVMVWGAITSKGEYLLLRLQGKINSSKYLSMITEDVYP</sequence>